<dbReference type="InterPro" id="IPR035068">
    <property type="entry name" value="TldD/PmbA_N"/>
</dbReference>
<sequence length="450" mass="47186">MDFQVFKSAAAEEAAKLNIEEYELYCQLEDSVSASAFKREINGFSDSGEGGACLRCLVEGRMGYASTQRFTEDSARALVRRARDNAAVLETAEPEFLVGAGGEYQTVRTENAPLPGAEALRRTALRGQEALYSQEGVVDGSETEVFGSHIAIAISNSKGLDLQYENSVSGAVLSAVVSDGSEEGEKASEYKITLGEPEGLDLLAAAEETAGRARETLGAGTAPTGVMPVVFSADAMSQLLATFSPVFSAENVQKGLSLLKDREGTEIAAPIVTLIDDPFYEKAPLPMPFDAEGSPTRRKSVIEKGVLRTLLYNLRTAAAAGKETTGNASKAGYDSKVGVRPFTMCLAPGEMSREELLEKAGSGVLITSLGGLHAGANPISGDFSLQSSGFLIEGGKKGAPVRSFTVAGNFFTLLKNITAVGSDVKTPTSPSFTTFISPSVLAQGLSVAGK</sequence>
<evidence type="ECO:0000259" key="3">
    <source>
        <dbReference type="Pfam" id="PF19289"/>
    </source>
</evidence>
<dbReference type="InterPro" id="IPR047657">
    <property type="entry name" value="PmbA"/>
</dbReference>
<feature type="domain" description="Metalloprotease TldD/E N-terminal" evidence="2">
    <location>
        <begin position="22"/>
        <end position="86"/>
    </location>
</feature>
<dbReference type="RefSeq" id="WP_066538646.1">
    <property type="nucleotide sequence ID" value="NZ_CP021422.1"/>
</dbReference>
<evidence type="ECO:0000313" key="6">
    <source>
        <dbReference type="EMBL" id="QQR31362.1"/>
    </source>
</evidence>
<name>A0A1Z2XUH5_9FIRM</name>
<reference evidence="6 8" key="3">
    <citation type="submission" date="2020-11" db="EMBL/GenBank/DDBJ databases">
        <title>Closed and high quality bacterial genomes of the OMM12 community.</title>
        <authorList>
            <person name="Marbouty M."/>
            <person name="Lamy-Besnier Q."/>
            <person name="Debarbieux L."/>
            <person name="Koszul R."/>
        </authorList>
    </citation>
    <scope>NUCLEOTIDE SEQUENCE [LARGE SCALE GENOMIC DNA]</scope>
    <source>
        <strain evidence="6 8">KB18</strain>
    </source>
</reference>
<protein>
    <submittedName>
        <fullName evidence="6">TldD/PmbA family protein</fullName>
    </submittedName>
</protein>
<dbReference type="InterPro" id="IPR036059">
    <property type="entry name" value="TldD/PmbA_sf"/>
</dbReference>
<feature type="domain" description="Metalloprotease TldD/E C-terminal" evidence="3">
    <location>
        <begin position="224"/>
        <end position="449"/>
    </location>
</feature>
<dbReference type="Pfam" id="PF19289">
    <property type="entry name" value="PmbA_TldD_3rd"/>
    <property type="match status" value="1"/>
</dbReference>
<dbReference type="Proteomes" id="UP000596035">
    <property type="component" value="Chromosome"/>
</dbReference>
<dbReference type="InterPro" id="IPR002510">
    <property type="entry name" value="Metalloprtase-TldD/E_N"/>
</dbReference>
<dbReference type="Pfam" id="PF19290">
    <property type="entry name" value="PmbA_TldD_2nd"/>
    <property type="match status" value="1"/>
</dbReference>
<comment type="similarity">
    <text evidence="1">Belongs to the peptidase U62 family.</text>
</comment>
<evidence type="ECO:0000259" key="4">
    <source>
        <dbReference type="Pfam" id="PF19290"/>
    </source>
</evidence>
<dbReference type="PANTHER" id="PTHR43421:SF1">
    <property type="entry name" value="METALLOPROTEASE PMBA"/>
    <property type="match status" value="1"/>
</dbReference>
<dbReference type="Pfam" id="PF01523">
    <property type="entry name" value="PmbA_TldD_1st"/>
    <property type="match status" value="1"/>
</dbReference>
<dbReference type="AlphaFoldDB" id="A0A1Z2XUH5"/>
<feature type="domain" description="Metalloprotease TldD/E central" evidence="4">
    <location>
        <begin position="124"/>
        <end position="215"/>
    </location>
</feature>
<evidence type="ECO:0000256" key="1">
    <source>
        <dbReference type="ARBA" id="ARBA00005836"/>
    </source>
</evidence>
<dbReference type="GO" id="GO:0006508">
    <property type="term" value="P:proteolysis"/>
    <property type="evidence" value="ECO:0007669"/>
    <property type="project" value="InterPro"/>
</dbReference>
<proteinExistence type="inferred from homology"/>
<organism evidence="6 8">
    <name type="scientific">Acutalibacter muris</name>
    <dbReference type="NCBI Taxonomy" id="1796620"/>
    <lineage>
        <taxon>Bacteria</taxon>
        <taxon>Bacillati</taxon>
        <taxon>Bacillota</taxon>
        <taxon>Clostridia</taxon>
        <taxon>Eubacteriales</taxon>
        <taxon>Acutalibacteraceae</taxon>
        <taxon>Acutalibacter</taxon>
    </lineage>
</organism>
<dbReference type="GO" id="GO:0005829">
    <property type="term" value="C:cytosol"/>
    <property type="evidence" value="ECO:0007669"/>
    <property type="project" value="TreeGrafter"/>
</dbReference>
<dbReference type="Gene3D" id="3.30.2290.10">
    <property type="entry name" value="PmbA/TldD superfamily"/>
    <property type="match status" value="1"/>
</dbReference>
<evidence type="ECO:0000313" key="8">
    <source>
        <dbReference type="Proteomes" id="UP000596035"/>
    </source>
</evidence>
<evidence type="ECO:0000313" key="7">
    <source>
        <dbReference type="Proteomes" id="UP000196710"/>
    </source>
</evidence>
<dbReference type="EMBL" id="CP065321">
    <property type="protein sequence ID" value="QQR31362.1"/>
    <property type="molecule type" value="Genomic_DNA"/>
</dbReference>
<gene>
    <name evidence="5" type="ORF">ADH66_16350</name>
    <name evidence="6" type="ORF">I5Q82_06740</name>
</gene>
<accession>A0A1Z2XUH5</accession>
<dbReference type="KEGG" id="amur:ADH66_16350"/>
<evidence type="ECO:0000313" key="5">
    <source>
        <dbReference type="EMBL" id="ASB42092.1"/>
    </source>
</evidence>
<dbReference type="InterPro" id="IPR045569">
    <property type="entry name" value="Metalloprtase-TldD/E_C"/>
</dbReference>
<dbReference type="SUPFAM" id="SSF111283">
    <property type="entry name" value="Putative modulator of DNA gyrase, PmbA/TldD"/>
    <property type="match status" value="1"/>
</dbReference>
<dbReference type="PANTHER" id="PTHR43421">
    <property type="entry name" value="METALLOPROTEASE PMBA"/>
    <property type="match status" value="1"/>
</dbReference>
<dbReference type="GO" id="GO:0008237">
    <property type="term" value="F:metallopeptidase activity"/>
    <property type="evidence" value="ECO:0007669"/>
    <property type="project" value="InterPro"/>
</dbReference>
<keyword evidence="7" id="KW-1185">Reference proteome</keyword>
<reference evidence="5" key="1">
    <citation type="journal article" date="2017" name="Genome Announc.">
        <title>High-Quality Whole-Genome Sequences of the Oligo-Mouse-Microbiota Bacterial Community.</title>
        <authorList>
            <person name="Garzetti D."/>
            <person name="Brugiroux S."/>
            <person name="Bunk B."/>
            <person name="Pukall R."/>
            <person name="McCoy K.D."/>
            <person name="Macpherson A.J."/>
            <person name="Stecher B."/>
        </authorList>
    </citation>
    <scope>NUCLEOTIDE SEQUENCE</scope>
    <source>
        <strain evidence="5">KB18</strain>
    </source>
</reference>
<reference evidence="7" key="2">
    <citation type="submission" date="2017-05" db="EMBL/GenBank/DDBJ databases">
        <title>Improved OligoMM genomes.</title>
        <authorList>
            <person name="Garzetti D."/>
        </authorList>
    </citation>
    <scope>NUCLEOTIDE SEQUENCE [LARGE SCALE GENOMIC DNA]</scope>
    <source>
        <strain evidence="7">KB18</strain>
    </source>
</reference>
<evidence type="ECO:0000259" key="2">
    <source>
        <dbReference type="Pfam" id="PF01523"/>
    </source>
</evidence>
<dbReference type="InterPro" id="IPR045570">
    <property type="entry name" value="Metalloprtase-TldD/E_cen_dom"/>
</dbReference>
<dbReference type="EMBL" id="CP021422">
    <property type="protein sequence ID" value="ASB42092.1"/>
    <property type="molecule type" value="Genomic_DNA"/>
</dbReference>
<dbReference type="Proteomes" id="UP000196710">
    <property type="component" value="Chromosome"/>
</dbReference>